<accession>A0A378YMF8</accession>
<dbReference type="AlphaFoldDB" id="A0A378YMF8"/>
<dbReference type="PANTHER" id="PTHR43103:SF5">
    <property type="entry name" value="4-EPIMERASE, PUTATIVE (AFU_ORTHOLOGUE AFUA_7G00360)-RELATED"/>
    <property type="match status" value="1"/>
</dbReference>
<evidence type="ECO:0000313" key="7">
    <source>
        <dbReference type="Proteomes" id="UP000254573"/>
    </source>
</evidence>
<dbReference type="GeneID" id="57200933"/>
<dbReference type="InterPro" id="IPR036291">
    <property type="entry name" value="NAD(P)-bd_dom_sf"/>
</dbReference>
<dbReference type="STRING" id="93220.A6P55_09670"/>
<protein>
    <submittedName>
        <fullName evidence="6">NAD-dependent dehydratase</fullName>
    </submittedName>
    <submittedName>
        <fullName evidence="5">Uncharacterized epimerase/dehydratase SAV0553</fullName>
    </submittedName>
</protein>
<gene>
    <name evidence="5" type="ORF">NCTC13160_02494</name>
    <name evidence="6" type="ORF">PPN31119_02137</name>
</gene>
<evidence type="ECO:0000256" key="1">
    <source>
        <dbReference type="ARBA" id="ARBA00007637"/>
    </source>
</evidence>
<dbReference type="InterPro" id="IPR001509">
    <property type="entry name" value="Epimerase_deHydtase"/>
</dbReference>
<evidence type="ECO:0000313" key="5">
    <source>
        <dbReference type="EMBL" id="SUA78362.1"/>
    </source>
</evidence>
<dbReference type="Gene3D" id="3.40.50.720">
    <property type="entry name" value="NAD(P)-binding Rossmann-like Domain"/>
    <property type="match status" value="1"/>
</dbReference>
<dbReference type="Proteomes" id="UP000361468">
    <property type="component" value="Unassembled WGS sequence"/>
</dbReference>
<keyword evidence="3" id="KW-0520">NAD</keyword>
<reference evidence="6 8" key="2">
    <citation type="submission" date="2019-08" db="EMBL/GenBank/DDBJ databases">
        <authorList>
            <person name="Peeters C."/>
        </authorList>
    </citation>
    <scope>NUCLEOTIDE SEQUENCE [LARGE SCALE GENOMIC DNA]</scope>
    <source>
        <strain evidence="6 8">LMG 31119</strain>
    </source>
</reference>
<dbReference type="KEGG" id="ppnm:LV28_12655"/>
<name>A0A378YMF8_9BURK</name>
<evidence type="ECO:0000256" key="2">
    <source>
        <dbReference type="ARBA" id="ARBA00023002"/>
    </source>
</evidence>
<keyword evidence="2" id="KW-0560">Oxidoreductase</keyword>
<comment type="similarity">
    <text evidence="1">Belongs to the NAD(P)-dependent epimerase/dehydratase family.</text>
</comment>
<keyword evidence="8" id="KW-1185">Reference proteome</keyword>
<reference evidence="5 7" key="1">
    <citation type="submission" date="2018-06" db="EMBL/GenBank/DDBJ databases">
        <authorList>
            <consortium name="Pathogen Informatics"/>
            <person name="Doyle S."/>
        </authorList>
    </citation>
    <scope>NUCLEOTIDE SEQUENCE [LARGE SCALE GENOMIC DNA]</scope>
    <source>
        <strain evidence="5 7">NCTC13160</strain>
    </source>
</reference>
<feature type="domain" description="NAD-dependent epimerase/dehydratase" evidence="4">
    <location>
        <begin position="16"/>
        <end position="174"/>
    </location>
</feature>
<evidence type="ECO:0000313" key="6">
    <source>
        <dbReference type="EMBL" id="VVE66027.1"/>
    </source>
</evidence>
<evidence type="ECO:0000256" key="3">
    <source>
        <dbReference type="ARBA" id="ARBA00023027"/>
    </source>
</evidence>
<dbReference type="RefSeq" id="WP_023593865.1">
    <property type="nucleotide sequence ID" value="NC_023018.2"/>
</dbReference>
<evidence type="ECO:0000259" key="4">
    <source>
        <dbReference type="Pfam" id="PF01370"/>
    </source>
</evidence>
<dbReference type="Pfam" id="PF01370">
    <property type="entry name" value="Epimerase"/>
    <property type="match status" value="1"/>
</dbReference>
<dbReference type="GO" id="GO:0016491">
    <property type="term" value="F:oxidoreductase activity"/>
    <property type="evidence" value="ECO:0007669"/>
    <property type="project" value="UniProtKB-KW"/>
</dbReference>
<dbReference type="KEGG" id="prb:X636_08760"/>
<dbReference type="PANTHER" id="PTHR43103">
    <property type="entry name" value="NUCLEOSIDE-DIPHOSPHATE-SUGAR EPIMERASE"/>
    <property type="match status" value="1"/>
</dbReference>
<organism evidence="5 7">
    <name type="scientific">Pandoraea pnomenusa</name>
    <dbReference type="NCBI Taxonomy" id="93220"/>
    <lineage>
        <taxon>Bacteria</taxon>
        <taxon>Pseudomonadati</taxon>
        <taxon>Pseudomonadota</taxon>
        <taxon>Betaproteobacteria</taxon>
        <taxon>Burkholderiales</taxon>
        <taxon>Burkholderiaceae</taxon>
        <taxon>Pandoraea</taxon>
    </lineage>
</organism>
<dbReference type="EMBL" id="UGSG01000001">
    <property type="protein sequence ID" value="SUA78362.1"/>
    <property type="molecule type" value="Genomic_DNA"/>
</dbReference>
<dbReference type="KEGG" id="ppno:DA70_18130"/>
<evidence type="ECO:0000313" key="8">
    <source>
        <dbReference type="Proteomes" id="UP000361468"/>
    </source>
</evidence>
<dbReference type="SUPFAM" id="SSF51735">
    <property type="entry name" value="NAD(P)-binding Rossmann-fold domains"/>
    <property type="match status" value="1"/>
</dbReference>
<dbReference type="EMBL" id="CABPSO010000005">
    <property type="protein sequence ID" value="VVE66027.1"/>
    <property type="molecule type" value="Genomic_DNA"/>
</dbReference>
<dbReference type="OrthoDB" id="8770295at2"/>
<sequence length="277" mass="30485">MSQTSGNPSKPFRRLLLTGAAGNLGKQLRGKLAEWADIVRVSDIVPITADAPHEEAMQVDLADRAAVHALLADVDALVHLGGISVEAPFDDILQANILGLYNVYSAAQKQGVRRIIYASSNHAVGFHPVTEVLDTDVPHRPDGMYGLSKCFGEDLSRYYFDRFGLETVCLRIGSSFEQPKNPRMMVTYLSYRDFAELVRCSLFTNRVGHAIVYGVSDNPTLWVDNTKAAFLGYRPQDSSAEFAGLFPAKAPDTQMDDWAQRFQGGPFVLMGPMEPKA</sequence>
<dbReference type="Proteomes" id="UP000254573">
    <property type="component" value="Unassembled WGS sequence"/>
</dbReference>
<proteinExistence type="inferred from homology"/>